<dbReference type="PANTHER" id="PTHR23501:SF193">
    <property type="entry name" value="MULTIDRUG TRANSPORTER, PUTATIVE (AFU_ORTHOLOGUE AFUA_8G00940)-RELATED"/>
    <property type="match status" value="1"/>
</dbReference>
<evidence type="ECO:0000256" key="1">
    <source>
        <dbReference type="ARBA" id="ARBA00004141"/>
    </source>
</evidence>
<organism evidence="8 9">
    <name type="scientific">Colletotrichum chlorophyti</name>
    <dbReference type="NCBI Taxonomy" id="708187"/>
    <lineage>
        <taxon>Eukaryota</taxon>
        <taxon>Fungi</taxon>
        <taxon>Dikarya</taxon>
        <taxon>Ascomycota</taxon>
        <taxon>Pezizomycotina</taxon>
        <taxon>Sordariomycetes</taxon>
        <taxon>Hypocreomycetidae</taxon>
        <taxon>Glomerellales</taxon>
        <taxon>Glomerellaceae</taxon>
        <taxon>Colletotrichum</taxon>
    </lineage>
</organism>
<dbReference type="OrthoDB" id="10021397at2759"/>
<evidence type="ECO:0000313" key="9">
    <source>
        <dbReference type="Proteomes" id="UP000186583"/>
    </source>
</evidence>
<gene>
    <name evidence="8" type="ORF">CCHL11_06651</name>
</gene>
<dbReference type="PANTHER" id="PTHR23501">
    <property type="entry name" value="MAJOR FACILITATOR SUPERFAMILY"/>
    <property type="match status" value="1"/>
</dbReference>
<keyword evidence="5 6" id="KW-0472">Membrane</keyword>
<protein>
    <submittedName>
        <fullName evidence="8">Putative MFS-type transporter C1399.02-like protein 2</fullName>
    </submittedName>
</protein>
<evidence type="ECO:0000256" key="7">
    <source>
        <dbReference type="SAM" id="SignalP"/>
    </source>
</evidence>
<dbReference type="AlphaFoldDB" id="A0A1Q8RXR5"/>
<keyword evidence="7" id="KW-0732">Signal</keyword>
<comment type="similarity">
    <text evidence="2">Belongs to the major facilitator superfamily. TCR/Tet family.</text>
</comment>
<evidence type="ECO:0000256" key="5">
    <source>
        <dbReference type="ARBA" id="ARBA00023136"/>
    </source>
</evidence>
<comment type="subcellular location">
    <subcellularLocation>
        <location evidence="1">Membrane</location>
        <topology evidence="1">Multi-pass membrane protein</topology>
    </subcellularLocation>
</comment>
<evidence type="ECO:0000256" key="2">
    <source>
        <dbReference type="ARBA" id="ARBA00007520"/>
    </source>
</evidence>
<dbReference type="EMBL" id="MPGH01000061">
    <property type="protein sequence ID" value="OLN91634.1"/>
    <property type="molecule type" value="Genomic_DNA"/>
</dbReference>
<dbReference type="SUPFAM" id="SSF103473">
    <property type="entry name" value="MFS general substrate transporter"/>
    <property type="match status" value="1"/>
</dbReference>
<keyword evidence="4 6" id="KW-1133">Transmembrane helix</keyword>
<keyword evidence="9" id="KW-1185">Reference proteome</keyword>
<feature type="transmembrane region" description="Helical" evidence="6">
    <location>
        <begin position="50"/>
        <end position="73"/>
    </location>
</feature>
<feature type="transmembrane region" description="Helical" evidence="6">
    <location>
        <begin position="239"/>
        <end position="264"/>
    </location>
</feature>
<evidence type="ECO:0000256" key="6">
    <source>
        <dbReference type="SAM" id="Phobius"/>
    </source>
</evidence>
<evidence type="ECO:0000256" key="3">
    <source>
        <dbReference type="ARBA" id="ARBA00022692"/>
    </source>
</evidence>
<sequence>MTCVIVVAWLVFLNSSIAATYGSAYHVAHAALQPLTGKVYRYCSSKWSSFAFLVVFEIGFLICGAAPSFMVLIGGRVVAGEGSAGIVSCGLTIIAGSVPMEKRPVAHSGSMLGPMLGGVITQYRTWRWTFYTNFPIGGSVLLLLSWCNVPDQFAKPSPVSAILELHKCLDFDWLVLCAGAAVLFILGLELGGNDYAFDSASVINLFCGSVASLVAFLVWNYRKRDDGLIPRSMAGKRPVWCAAATSFTVVGSAMVQIYLLPIYFQTVQGATPAQSGVNVLPNIMFPLAFPPVSVGRLGYYLCWAVGRTAVTVVAGGLLTTLTPTTPVVKWAVPDTRGTGAWCSTTGKGLARPLSTLGELTSS</sequence>
<proteinExistence type="inferred from homology"/>
<dbReference type="Pfam" id="PF07690">
    <property type="entry name" value="MFS_1"/>
    <property type="match status" value="1"/>
</dbReference>
<evidence type="ECO:0000313" key="8">
    <source>
        <dbReference type="EMBL" id="OLN91634.1"/>
    </source>
</evidence>
<reference evidence="8 9" key="1">
    <citation type="submission" date="2016-11" db="EMBL/GenBank/DDBJ databases">
        <title>Draft Genome Assembly of Colletotrichum chlorophyti a pathogen of herbaceous plants.</title>
        <authorList>
            <person name="Gan P."/>
            <person name="Narusaka M."/>
            <person name="Tsushima A."/>
            <person name="Narusaka Y."/>
            <person name="Takano Y."/>
            <person name="Shirasu K."/>
        </authorList>
    </citation>
    <scope>NUCLEOTIDE SEQUENCE [LARGE SCALE GENOMIC DNA]</scope>
    <source>
        <strain evidence="8 9">NTL11</strain>
    </source>
</reference>
<dbReference type="InterPro" id="IPR036259">
    <property type="entry name" value="MFS_trans_sf"/>
</dbReference>
<keyword evidence="3 6" id="KW-0812">Transmembrane</keyword>
<dbReference type="GO" id="GO:0022857">
    <property type="term" value="F:transmembrane transporter activity"/>
    <property type="evidence" value="ECO:0007669"/>
    <property type="project" value="InterPro"/>
</dbReference>
<comment type="caution">
    <text evidence="8">The sequence shown here is derived from an EMBL/GenBank/DDBJ whole genome shotgun (WGS) entry which is preliminary data.</text>
</comment>
<dbReference type="GO" id="GO:0005886">
    <property type="term" value="C:plasma membrane"/>
    <property type="evidence" value="ECO:0007669"/>
    <property type="project" value="TreeGrafter"/>
</dbReference>
<name>A0A1Q8RXR5_9PEZI</name>
<feature type="chain" id="PRO_5013271554" evidence="7">
    <location>
        <begin position="19"/>
        <end position="362"/>
    </location>
</feature>
<dbReference type="InterPro" id="IPR011701">
    <property type="entry name" value="MFS"/>
</dbReference>
<dbReference type="Proteomes" id="UP000186583">
    <property type="component" value="Unassembled WGS sequence"/>
</dbReference>
<feature type="signal peptide" evidence="7">
    <location>
        <begin position="1"/>
        <end position="18"/>
    </location>
</feature>
<dbReference type="Gene3D" id="1.20.1250.20">
    <property type="entry name" value="MFS general substrate transporter like domains"/>
    <property type="match status" value="1"/>
</dbReference>
<accession>A0A1Q8RXR5</accession>
<evidence type="ECO:0000256" key="4">
    <source>
        <dbReference type="ARBA" id="ARBA00022989"/>
    </source>
</evidence>
<feature type="transmembrane region" description="Helical" evidence="6">
    <location>
        <begin position="171"/>
        <end position="188"/>
    </location>
</feature>
<feature type="transmembrane region" description="Helical" evidence="6">
    <location>
        <begin position="200"/>
        <end position="219"/>
    </location>
</feature>